<protein>
    <submittedName>
        <fullName evidence="2">Uncharacterized protein</fullName>
    </submittedName>
</protein>
<keyword evidence="1" id="KW-0175">Coiled coil</keyword>
<dbReference type="EMBL" id="VTPC01075348">
    <property type="protein sequence ID" value="KAF2888642.1"/>
    <property type="molecule type" value="Genomic_DNA"/>
</dbReference>
<dbReference type="OrthoDB" id="6779242at2759"/>
<feature type="non-terminal residue" evidence="2">
    <location>
        <position position="1"/>
    </location>
</feature>
<name>A0A8K0G4Z4_IGNLU</name>
<organism evidence="2 3">
    <name type="scientific">Ignelater luminosus</name>
    <name type="common">Cucubano</name>
    <name type="synonym">Pyrophorus luminosus</name>
    <dbReference type="NCBI Taxonomy" id="2038154"/>
    <lineage>
        <taxon>Eukaryota</taxon>
        <taxon>Metazoa</taxon>
        <taxon>Ecdysozoa</taxon>
        <taxon>Arthropoda</taxon>
        <taxon>Hexapoda</taxon>
        <taxon>Insecta</taxon>
        <taxon>Pterygota</taxon>
        <taxon>Neoptera</taxon>
        <taxon>Endopterygota</taxon>
        <taxon>Coleoptera</taxon>
        <taxon>Polyphaga</taxon>
        <taxon>Elateriformia</taxon>
        <taxon>Elateroidea</taxon>
        <taxon>Elateridae</taxon>
        <taxon>Agrypninae</taxon>
        <taxon>Pyrophorini</taxon>
        <taxon>Ignelater</taxon>
    </lineage>
</organism>
<reference evidence="2" key="1">
    <citation type="submission" date="2019-08" db="EMBL/GenBank/DDBJ databases">
        <title>The genome of the North American firefly Photinus pyralis.</title>
        <authorList>
            <consortium name="Photinus pyralis genome working group"/>
            <person name="Fallon T.R."/>
            <person name="Sander Lower S.E."/>
            <person name="Weng J.-K."/>
        </authorList>
    </citation>
    <scope>NUCLEOTIDE SEQUENCE</scope>
    <source>
        <strain evidence="2">TRF0915ILg1</strain>
        <tissue evidence="2">Whole body</tissue>
    </source>
</reference>
<keyword evidence="3" id="KW-1185">Reference proteome</keyword>
<comment type="caution">
    <text evidence="2">The sequence shown here is derived from an EMBL/GenBank/DDBJ whole genome shotgun (WGS) entry which is preliminary data.</text>
</comment>
<dbReference type="Proteomes" id="UP000801492">
    <property type="component" value="Unassembled WGS sequence"/>
</dbReference>
<evidence type="ECO:0000256" key="1">
    <source>
        <dbReference type="SAM" id="Coils"/>
    </source>
</evidence>
<accession>A0A8K0G4Z4</accession>
<dbReference type="AlphaFoldDB" id="A0A8K0G4Z4"/>
<sequence length="197" mass="23030">MNTASMTCLRHHKRIGTCMKNLRRSRVTWLEKAPSLIYDVDNSRVDIFNSIIAEFTEGKRINYCQRRCVSAVVSLNTRKPIYTIKKYLSLGKSPGKYTKIISTAKRKLNFTKKGKARNVEGDKSYGENCQKPDMNLEGFKIEARRFLEQLAKTEKEIQEMQTQKENQRESNIWYLERRNRLTTLTFGEVCKRQSTTS</sequence>
<proteinExistence type="predicted"/>
<evidence type="ECO:0000313" key="3">
    <source>
        <dbReference type="Proteomes" id="UP000801492"/>
    </source>
</evidence>
<feature type="coiled-coil region" evidence="1">
    <location>
        <begin position="136"/>
        <end position="170"/>
    </location>
</feature>
<gene>
    <name evidence="2" type="ORF">ILUMI_17531</name>
</gene>
<evidence type="ECO:0000313" key="2">
    <source>
        <dbReference type="EMBL" id="KAF2888642.1"/>
    </source>
</evidence>